<evidence type="ECO:0000259" key="1">
    <source>
        <dbReference type="Pfam" id="PF07484"/>
    </source>
</evidence>
<dbReference type="Pfam" id="PF07484">
    <property type="entry name" value="Collar"/>
    <property type="match status" value="1"/>
</dbReference>
<dbReference type="Proteomes" id="UP000544872">
    <property type="component" value="Unassembled WGS sequence"/>
</dbReference>
<dbReference type="EMBL" id="JACIIX010000005">
    <property type="protein sequence ID" value="MBB6210245.1"/>
    <property type="molecule type" value="Genomic_DNA"/>
</dbReference>
<name>A0A7W9ZFF4_NOVIT</name>
<proteinExistence type="predicted"/>
<dbReference type="Gene3D" id="3.90.1340.10">
    <property type="entry name" value="Phage tail collar domain"/>
    <property type="match status" value="1"/>
</dbReference>
<organism evidence="2 3">
    <name type="scientific">Novispirillum itersonii</name>
    <name type="common">Aquaspirillum itersonii</name>
    <dbReference type="NCBI Taxonomy" id="189"/>
    <lineage>
        <taxon>Bacteria</taxon>
        <taxon>Pseudomonadati</taxon>
        <taxon>Pseudomonadota</taxon>
        <taxon>Alphaproteobacteria</taxon>
        <taxon>Rhodospirillales</taxon>
        <taxon>Novispirillaceae</taxon>
        <taxon>Novispirillum</taxon>
    </lineage>
</organism>
<dbReference type="AlphaFoldDB" id="A0A7W9ZFF4"/>
<protein>
    <submittedName>
        <fullName evidence="2">Microcystin-dependent protein</fullName>
    </submittedName>
</protein>
<reference evidence="2 3" key="1">
    <citation type="submission" date="2020-08" db="EMBL/GenBank/DDBJ databases">
        <title>Genomic Encyclopedia of Type Strains, Phase IV (KMG-IV): sequencing the most valuable type-strain genomes for metagenomic binning, comparative biology and taxonomic classification.</title>
        <authorList>
            <person name="Goeker M."/>
        </authorList>
    </citation>
    <scope>NUCLEOTIDE SEQUENCE [LARGE SCALE GENOMIC DNA]</scope>
    <source>
        <strain evidence="2 3">DSM 11590</strain>
    </source>
</reference>
<feature type="domain" description="Phage tail collar" evidence="1">
    <location>
        <begin position="7"/>
        <end position="62"/>
    </location>
</feature>
<sequence>MAENYLGEIRLFASETIPSGWLPCEGQVMDVSKHTALYKLIGSSYGSDGRKFKLPDLRGRVVMGAVNQTGNRGNAGNPGYAGGEEKVMLTVATTPPHTHLVAGYSKAGTSVTMAKGLLSTMPSDSAMPAKVYADVTGEIPDRVSLHPESVSVTGKGEGHNNMQPFVVLNYCICVQGAYPPQS</sequence>
<accession>A0A7W9ZFF4</accession>
<comment type="caution">
    <text evidence="2">The sequence shown here is derived from an EMBL/GenBank/DDBJ whole genome shotgun (WGS) entry which is preliminary data.</text>
</comment>
<dbReference type="SUPFAM" id="SSF88874">
    <property type="entry name" value="Receptor-binding domain of short tail fibre protein gp12"/>
    <property type="match status" value="1"/>
</dbReference>
<dbReference type="InterPro" id="IPR037053">
    <property type="entry name" value="Phage_tail_collar_dom_sf"/>
</dbReference>
<dbReference type="InterPro" id="IPR011083">
    <property type="entry name" value="Phage_tail_collar_dom"/>
</dbReference>
<evidence type="ECO:0000313" key="2">
    <source>
        <dbReference type="EMBL" id="MBB6210245.1"/>
    </source>
</evidence>
<evidence type="ECO:0000313" key="3">
    <source>
        <dbReference type="Proteomes" id="UP000544872"/>
    </source>
</evidence>
<keyword evidence="3" id="KW-1185">Reference proteome</keyword>
<dbReference type="RefSeq" id="WP_184263085.1">
    <property type="nucleotide sequence ID" value="NZ_JACIIX010000005.1"/>
</dbReference>
<gene>
    <name evidence="2" type="ORF">FHS48_001660</name>
</gene>